<accession>A0AAD8IHQ3</accession>
<keyword evidence="3" id="KW-1185">Reference proteome</keyword>
<reference evidence="2" key="1">
    <citation type="submission" date="2023-02" db="EMBL/GenBank/DDBJ databases">
        <title>Genome of toxic invasive species Heracleum sosnowskyi carries increased number of genes despite the absence of recent whole-genome duplications.</title>
        <authorList>
            <person name="Schelkunov M."/>
            <person name="Shtratnikova V."/>
            <person name="Makarenko M."/>
            <person name="Klepikova A."/>
            <person name="Omelchenko D."/>
            <person name="Novikova G."/>
            <person name="Obukhova E."/>
            <person name="Bogdanov V."/>
            <person name="Penin A."/>
            <person name="Logacheva M."/>
        </authorList>
    </citation>
    <scope>NUCLEOTIDE SEQUENCE</scope>
    <source>
        <strain evidence="2">Hsosn_3</strain>
        <tissue evidence="2">Leaf</tissue>
    </source>
</reference>
<dbReference type="InterPro" id="IPR025476">
    <property type="entry name" value="Helitron_helicase-like"/>
</dbReference>
<reference evidence="2" key="2">
    <citation type="submission" date="2023-05" db="EMBL/GenBank/DDBJ databases">
        <authorList>
            <person name="Schelkunov M.I."/>
        </authorList>
    </citation>
    <scope>NUCLEOTIDE SEQUENCE</scope>
    <source>
        <strain evidence="2">Hsosn_3</strain>
        <tissue evidence="2">Leaf</tissue>
    </source>
</reference>
<sequence>MKLDAMMSDLTKENVLGRVLAVVYTIEFQKRGLPHAHIVLWLAEGDKLVSPEEIDSVVSAEIPDKETDRVAYDAVAQFMMHGPCGEANPKCPCETRGGQLSAAKSTLTLGMLYLTIADYL</sequence>
<keyword evidence="2" id="KW-0347">Helicase</keyword>
<name>A0AAD8IHQ3_9APIA</name>
<dbReference type="EMBL" id="JAUIZM010000005">
    <property type="protein sequence ID" value="KAK1386077.1"/>
    <property type="molecule type" value="Genomic_DNA"/>
</dbReference>
<feature type="domain" description="Helitron helicase-like" evidence="1">
    <location>
        <begin position="1"/>
        <end position="40"/>
    </location>
</feature>
<organism evidence="2 3">
    <name type="scientific">Heracleum sosnowskyi</name>
    <dbReference type="NCBI Taxonomy" id="360622"/>
    <lineage>
        <taxon>Eukaryota</taxon>
        <taxon>Viridiplantae</taxon>
        <taxon>Streptophyta</taxon>
        <taxon>Embryophyta</taxon>
        <taxon>Tracheophyta</taxon>
        <taxon>Spermatophyta</taxon>
        <taxon>Magnoliopsida</taxon>
        <taxon>eudicotyledons</taxon>
        <taxon>Gunneridae</taxon>
        <taxon>Pentapetalae</taxon>
        <taxon>asterids</taxon>
        <taxon>campanulids</taxon>
        <taxon>Apiales</taxon>
        <taxon>Apiaceae</taxon>
        <taxon>Apioideae</taxon>
        <taxon>apioid superclade</taxon>
        <taxon>Tordylieae</taxon>
        <taxon>Tordyliinae</taxon>
        <taxon>Heracleum</taxon>
    </lineage>
</organism>
<dbReference type="AlphaFoldDB" id="A0AAD8IHQ3"/>
<proteinExistence type="predicted"/>
<keyword evidence="2" id="KW-0378">Hydrolase</keyword>
<evidence type="ECO:0000313" key="3">
    <source>
        <dbReference type="Proteomes" id="UP001237642"/>
    </source>
</evidence>
<comment type="caution">
    <text evidence="2">The sequence shown here is derived from an EMBL/GenBank/DDBJ whole genome shotgun (WGS) entry which is preliminary data.</text>
</comment>
<keyword evidence="2" id="KW-0067">ATP-binding</keyword>
<protein>
    <submittedName>
        <fullName evidence="2">Helitron helicase</fullName>
    </submittedName>
</protein>
<evidence type="ECO:0000259" key="1">
    <source>
        <dbReference type="Pfam" id="PF14214"/>
    </source>
</evidence>
<gene>
    <name evidence="2" type="ORF">POM88_023812</name>
</gene>
<dbReference type="Proteomes" id="UP001237642">
    <property type="component" value="Unassembled WGS sequence"/>
</dbReference>
<keyword evidence="2" id="KW-0547">Nucleotide-binding</keyword>
<dbReference type="Pfam" id="PF14214">
    <property type="entry name" value="Helitron_like_N"/>
    <property type="match status" value="1"/>
</dbReference>
<evidence type="ECO:0000313" key="2">
    <source>
        <dbReference type="EMBL" id="KAK1386077.1"/>
    </source>
</evidence>
<dbReference type="GO" id="GO:0004386">
    <property type="term" value="F:helicase activity"/>
    <property type="evidence" value="ECO:0007669"/>
    <property type="project" value="UniProtKB-KW"/>
</dbReference>